<evidence type="ECO:0000313" key="3">
    <source>
        <dbReference type="Proteomes" id="UP000324222"/>
    </source>
</evidence>
<sequence length="156" mass="17174">MPAFPAHFCLAARPPRRPSGPSWATLLQQTSVVPTRVASRGASLHSGCYRHESREPVSKLCGANHPVFSSASPRPWPRPSPEPSGAAKALSGQARKQEDFTLKFQTRKNIRFVSTYWNTTTTITSTTTTTITITSKLKHHLFISHFSLLPSLPPVL</sequence>
<dbReference type="Proteomes" id="UP000324222">
    <property type="component" value="Unassembled WGS sequence"/>
</dbReference>
<reference evidence="2 3" key="1">
    <citation type="submission" date="2019-05" db="EMBL/GenBank/DDBJ databases">
        <title>Another draft genome of Portunus trituberculatus and its Hox gene families provides insights of decapod evolution.</title>
        <authorList>
            <person name="Jeong J.-H."/>
            <person name="Song I."/>
            <person name="Kim S."/>
            <person name="Choi T."/>
            <person name="Kim D."/>
            <person name="Ryu S."/>
            <person name="Kim W."/>
        </authorList>
    </citation>
    <scope>NUCLEOTIDE SEQUENCE [LARGE SCALE GENOMIC DNA]</scope>
    <source>
        <tissue evidence="2">Muscle</tissue>
    </source>
</reference>
<proteinExistence type="predicted"/>
<evidence type="ECO:0000256" key="1">
    <source>
        <dbReference type="SAM" id="MobiDB-lite"/>
    </source>
</evidence>
<dbReference type="EMBL" id="VSRR010011125">
    <property type="protein sequence ID" value="MPC52757.1"/>
    <property type="molecule type" value="Genomic_DNA"/>
</dbReference>
<comment type="caution">
    <text evidence="2">The sequence shown here is derived from an EMBL/GenBank/DDBJ whole genome shotgun (WGS) entry which is preliminary data.</text>
</comment>
<gene>
    <name evidence="2" type="ORF">E2C01_046633</name>
</gene>
<feature type="region of interest" description="Disordered" evidence="1">
    <location>
        <begin position="69"/>
        <end position="95"/>
    </location>
</feature>
<keyword evidence="3" id="KW-1185">Reference proteome</keyword>
<protein>
    <submittedName>
        <fullName evidence="2">Uncharacterized protein</fullName>
    </submittedName>
</protein>
<organism evidence="2 3">
    <name type="scientific">Portunus trituberculatus</name>
    <name type="common">Swimming crab</name>
    <name type="synonym">Neptunus trituberculatus</name>
    <dbReference type="NCBI Taxonomy" id="210409"/>
    <lineage>
        <taxon>Eukaryota</taxon>
        <taxon>Metazoa</taxon>
        <taxon>Ecdysozoa</taxon>
        <taxon>Arthropoda</taxon>
        <taxon>Crustacea</taxon>
        <taxon>Multicrustacea</taxon>
        <taxon>Malacostraca</taxon>
        <taxon>Eumalacostraca</taxon>
        <taxon>Eucarida</taxon>
        <taxon>Decapoda</taxon>
        <taxon>Pleocyemata</taxon>
        <taxon>Brachyura</taxon>
        <taxon>Eubrachyura</taxon>
        <taxon>Portunoidea</taxon>
        <taxon>Portunidae</taxon>
        <taxon>Portuninae</taxon>
        <taxon>Portunus</taxon>
    </lineage>
</organism>
<name>A0A5B7G5B5_PORTR</name>
<accession>A0A5B7G5B5</accession>
<dbReference type="AlphaFoldDB" id="A0A5B7G5B5"/>
<evidence type="ECO:0000313" key="2">
    <source>
        <dbReference type="EMBL" id="MPC52757.1"/>
    </source>
</evidence>